<feature type="compositionally biased region" description="Polar residues" evidence="1">
    <location>
        <begin position="196"/>
        <end position="214"/>
    </location>
</feature>
<reference evidence="2 3" key="1">
    <citation type="submission" date="2019-06" db="EMBL/GenBank/DDBJ databases">
        <title>Genomic Encyclopedia of Type Strains, Phase IV (KMG-V): Genome sequencing to study the core and pangenomes of soil and plant-associated prokaryotes.</title>
        <authorList>
            <person name="Whitman W."/>
        </authorList>
    </citation>
    <scope>NUCLEOTIDE SEQUENCE [LARGE SCALE GENOMIC DNA]</scope>
    <source>
        <strain evidence="2 3">BR 11880</strain>
    </source>
</reference>
<dbReference type="AlphaFoldDB" id="A0A560ETZ3"/>
<feature type="region of interest" description="Disordered" evidence="1">
    <location>
        <begin position="196"/>
        <end position="288"/>
    </location>
</feature>
<sequence length="288" mass="28953">MEAAPARGVPRGSAGGARPFRRRKKAGLRLVTALAARGDFIHDPAMIFTDADARPTGASTQKGHPNRFRPHRGAPLGAAGAVAGARVLAGRGLLALVLAGAGLNLGGCAGQLVPQAMFHDGPEDPEPMANDASSKALLLGERPVRRVGPPPDVWPNLASVPERPKNVPDPATRQKDMDALLADRTAADSIATDLNKYQASPDQQSVQRATSSNALFGGPSAGGQAAPSQSKMPVVPSAPPAVPGRVPDAVPAAPVAAPAATPARAATGAAASQAGAPAANGTSQTPQN</sequence>
<accession>A0A560ETZ3</accession>
<dbReference type="Proteomes" id="UP000319859">
    <property type="component" value="Unassembled WGS sequence"/>
</dbReference>
<feature type="region of interest" description="Disordered" evidence="1">
    <location>
        <begin position="141"/>
        <end position="172"/>
    </location>
</feature>
<proteinExistence type="predicted"/>
<gene>
    <name evidence="2" type="ORF">FBZ89_12351</name>
</gene>
<organism evidence="2 3">
    <name type="scientific">Nitrospirillum amazonense</name>
    <dbReference type="NCBI Taxonomy" id="28077"/>
    <lineage>
        <taxon>Bacteria</taxon>
        <taxon>Pseudomonadati</taxon>
        <taxon>Pseudomonadota</taxon>
        <taxon>Alphaproteobacteria</taxon>
        <taxon>Rhodospirillales</taxon>
        <taxon>Azospirillaceae</taxon>
        <taxon>Nitrospirillum</taxon>
    </lineage>
</organism>
<comment type="caution">
    <text evidence="2">The sequence shown here is derived from an EMBL/GenBank/DDBJ whole genome shotgun (WGS) entry which is preliminary data.</text>
</comment>
<evidence type="ECO:0000256" key="1">
    <source>
        <dbReference type="SAM" id="MobiDB-lite"/>
    </source>
</evidence>
<feature type="compositionally biased region" description="Low complexity" evidence="1">
    <location>
        <begin position="222"/>
        <end position="235"/>
    </location>
</feature>
<evidence type="ECO:0000313" key="3">
    <source>
        <dbReference type="Proteomes" id="UP000319859"/>
    </source>
</evidence>
<feature type="compositionally biased region" description="Basic and acidic residues" evidence="1">
    <location>
        <begin position="162"/>
        <end position="172"/>
    </location>
</feature>
<protein>
    <submittedName>
        <fullName evidence="2">Uncharacterized protein</fullName>
    </submittedName>
</protein>
<evidence type="ECO:0000313" key="2">
    <source>
        <dbReference type="EMBL" id="TWB12838.1"/>
    </source>
</evidence>
<dbReference type="EMBL" id="VITN01000023">
    <property type="protein sequence ID" value="TWB12838.1"/>
    <property type="molecule type" value="Genomic_DNA"/>
</dbReference>
<feature type="region of interest" description="Disordered" evidence="1">
    <location>
        <begin position="1"/>
        <end position="21"/>
    </location>
</feature>
<feature type="compositionally biased region" description="Low complexity" evidence="1">
    <location>
        <begin position="243"/>
        <end position="279"/>
    </location>
</feature>
<name>A0A560ETZ3_9PROT</name>